<keyword evidence="2" id="KW-1185">Reference proteome</keyword>
<evidence type="ECO:0000313" key="2">
    <source>
        <dbReference type="Proteomes" id="UP000316598"/>
    </source>
</evidence>
<dbReference type="AlphaFoldDB" id="A0A5C5WET0"/>
<dbReference type="Pfam" id="PF20607">
    <property type="entry name" value="DUF6800"/>
    <property type="match status" value="1"/>
</dbReference>
<accession>A0A5C5WET0</accession>
<dbReference type="Proteomes" id="UP000316598">
    <property type="component" value="Unassembled WGS sequence"/>
</dbReference>
<gene>
    <name evidence="1" type="ORF">Pla22_44470</name>
</gene>
<organism evidence="1 2">
    <name type="scientific">Rubripirellula amarantea</name>
    <dbReference type="NCBI Taxonomy" id="2527999"/>
    <lineage>
        <taxon>Bacteria</taxon>
        <taxon>Pseudomonadati</taxon>
        <taxon>Planctomycetota</taxon>
        <taxon>Planctomycetia</taxon>
        <taxon>Pirellulales</taxon>
        <taxon>Pirellulaceae</taxon>
        <taxon>Rubripirellula</taxon>
    </lineage>
</organism>
<proteinExistence type="predicted"/>
<reference evidence="1 2" key="1">
    <citation type="submission" date="2019-02" db="EMBL/GenBank/DDBJ databases">
        <title>Deep-cultivation of Planctomycetes and their phenomic and genomic characterization uncovers novel biology.</title>
        <authorList>
            <person name="Wiegand S."/>
            <person name="Jogler M."/>
            <person name="Boedeker C."/>
            <person name="Pinto D."/>
            <person name="Vollmers J."/>
            <person name="Rivas-Marin E."/>
            <person name="Kohn T."/>
            <person name="Peeters S.H."/>
            <person name="Heuer A."/>
            <person name="Rast P."/>
            <person name="Oberbeckmann S."/>
            <person name="Bunk B."/>
            <person name="Jeske O."/>
            <person name="Meyerdierks A."/>
            <person name="Storesund J.E."/>
            <person name="Kallscheuer N."/>
            <person name="Luecker S."/>
            <person name="Lage O.M."/>
            <person name="Pohl T."/>
            <person name="Merkel B.J."/>
            <person name="Hornburger P."/>
            <person name="Mueller R.-W."/>
            <person name="Bruemmer F."/>
            <person name="Labrenz M."/>
            <person name="Spormann A.M."/>
            <person name="Op Den Camp H."/>
            <person name="Overmann J."/>
            <person name="Amann R."/>
            <person name="Jetten M.S.M."/>
            <person name="Mascher T."/>
            <person name="Medema M.H."/>
            <person name="Devos D.P."/>
            <person name="Kaster A.-K."/>
            <person name="Ovreas L."/>
            <person name="Rohde M."/>
            <person name="Galperin M.Y."/>
            <person name="Jogler C."/>
        </authorList>
    </citation>
    <scope>NUCLEOTIDE SEQUENCE [LARGE SCALE GENOMIC DNA]</scope>
    <source>
        <strain evidence="1 2">Pla22</strain>
    </source>
</reference>
<protein>
    <submittedName>
        <fullName evidence="1">Uncharacterized protein</fullName>
    </submittedName>
</protein>
<dbReference type="InterPro" id="IPR046479">
    <property type="entry name" value="DUF6800"/>
</dbReference>
<sequence length="91" mass="10639">MSLDAYAARRYTFATIFLFRTTQTTPTDRKRMPSGIERRREIRRRRTRRKNVAKVLARAKAGTMEKAEAVRKLRLMTPGADIIIEREKLAT</sequence>
<comment type="caution">
    <text evidence="1">The sequence shown here is derived from an EMBL/GenBank/DDBJ whole genome shotgun (WGS) entry which is preliminary data.</text>
</comment>
<evidence type="ECO:0000313" key="1">
    <source>
        <dbReference type="EMBL" id="TWT49254.1"/>
    </source>
</evidence>
<name>A0A5C5WET0_9BACT</name>
<dbReference type="EMBL" id="SJPI01000003">
    <property type="protein sequence ID" value="TWT49254.1"/>
    <property type="molecule type" value="Genomic_DNA"/>
</dbReference>